<evidence type="ECO:0000313" key="1">
    <source>
        <dbReference type="EMBL" id="KSU06785.1"/>
    </source>
</evidence>
<proteinExistence type="predicted"/>
<dbReference type="EMBL" id="LKLP01000099">
    <property type="protein sequence ID" value="KSU06785.1"/>
    <property type="molecule type" value="Genomic_DNA"/>
</dbReference>
<reference evidence="2" key="1">
    <citation type="submission" date="2015-10" db="EMBL/GenBank/DDBJ databases">
        <title>Draft Genome Sequences of 11 Lactococcus lactis subspecies cremoris strains.</title>
        <authorList>
            <person name="Wels M."/>
            <person name="Backus L."/>
            <person name="Boekhorst J."/>
            <person name="Dijkstra A."/>
            <person name="Beerthuizen M."/>
            <person name="Kelly W."/>
            <person name="Siezen R."/>
            <person name="Bachmann H."/>
            <person name="Van Hijum S."/>
        </authorList>
    </citation>
    <scope>NUCLEOTIDE SEQUENCE [LARGE SCALE GENOMIC DNA]</scope>
    <source>
        <strain evidence="2">LMG8520</strain>
    </source>
</reference>
<evidence type="ECO:0000313" key="2">
    <source>
        <dbReference type="Proteomes" id="UP000054230"/>
    </source>
</evidence>
<name>A0A0V8D0Z7_LACLL</name>
<protein>
    <submittedName>
        <fullName evidence="1">Ornithine cyclodeaminase</fullName>
    </submittedName>
</protein>
<dbReference type="PATRIC" id="fig|1360.106.peg.1937"/>
<gene>
    <name evidence="1" type="ORF">LMG8520_2029</name>
</gene>
<accession>A0A0V8D0Z7</accession>
<organism evidence="1 2">
    <name type="scientific">Lactococcus lactis subsp. lactis</name>
    <name type="common">Streptococcus lactis</name>
    <dbReference type="NCBI Taxonomy" id="1360"/>
    <lineage>
        <taxon>Bacteria</taxon>
        <taxon>Bacillati</taxon>
        <taxon>Bacillota</taxon>
        <taxon>Bacilli</taxon>
        <taxon>Lactobacillales</taxon>
        <taxon>Streptococcaceae</taxon>
        <taxon>Lactococcus</taxon>
    </lineage>
</organism>
<sequence length="53" mass="6040">MKQVSYDEVVELLSFKESIQVMSDCLKGHENGTIAQIERMVEILPDGKKVFLL</sequence>
<comment type="caution">
    <text evidence="1">The sequence shown here is derived from an EMBL/GenBank/DDBJ whole genome shotgun (WGS) entry which is preliminary data.</text>
</comment>
<dbReference type="RefSeq" id="WP_237671219.1">
    <property type="nucleotide sequence ID" value="NZ_LKLP01000099.1"/>
</dbReference>
<dbReference type="Proteomes" id="UP000054230">
    <property type="component" value="Unassembled WGS sequence"/>
</dbReference>
<dbReference type="AlphaFoldDB" id="A0A0V8D0Z7"/>